<proteinExistence type="predicted"/>
<feature type="domain" description="SWIM-type" evidence="4">
    <location>
        <begin position="875"/>
        <end position="926"/>
    </location>
</feature>
<dbReference type="Proteomes" id="UP000245119">
    <property type="component" value="Linkage Group LG3"/>
</dbReference>
<dbReference type="InterPro" id="IPR052797">
    <property type="entry name" value="RegFact_GeneExpr_CellDeath"/>
</dbReference>
<evidence type="ECO:0000256" key="2">
    <source>
        <dbReference type="SAM" id="MobiDB-lite"/>
    </source>
</evidence>
<sequence>MHRSASCALLVTALVLFLLSSSADARVTRQKRQTTISSSCYSPTGGDCYWYRDCLEKRVPCQGTSDNYAIAYGEKFCNLYGSNYGKFSSQGKQWVDAVRKCLQVKLVPILRAASPCNEIKSTAFDSHVPCYLTPDGGAPGLCDLQLADIGVIKDIVIRAMGSAFWDSLKGELRFGVIPSTNLCVKLRSRFWPRRGGDRCTERVTVNDLMCVRMCVSVNKRGGEHSGCELYKDSMLGSSRLVKVLIAKYENASVSILRLVGNNCRPVSAVVVSRRPSNKTKRQATIGPDCYTPTGGNCSWYRYCLEASIPCQGTPDDYAITYAEKYCNLFNSNYNRFSSEGKQWVDAVRKCLQVRHAQIKSTAFDSHVTCYLSPGGGAPGLCDLQLADIRIIRDIVLGAMGSAFWESLKAGLKPGVIPDLTFLDDLMVIHQESSLSSVKNQAPAPNIKKPPLSACGSARLDQSSLLIESQELSLNTFRAPAIASCLPVENQTVPTNTPMVPLPECGNLRQESSPKVSTLFVLVRCTGTLPPLSIKRPIPPLSATKALPPAFGNARRVFPLSLRKSQGLSTKAPSLVNGNTRQKLCSLPAENQASISSTSEGLSINAKETSAQPSVARQKPTLIPNRKRKSSLPSHADGSVTTLASPSALSHSPKRKVCPYCAMILSDRSNFLRHIKRQHPGREVPVTEGTCLCMLCNVKALSIKHLIQHYNDAHGKNMKISKIAFNCKEEFENFKKEAEKQSMADFVKVRGGKKSISCVKESFYCCRSGEAKLVSESDRKRAKRSQGSRKISGKCTCFITVKYCCETKKVVAEFCLDHMGHEKARDMENGETAHRMRMRDIRNRHRSAVSKHFTVEHKKEDEWVVHSPDETCAKQYFVKKAAHDSCKCKQICTACGVCSLMFVCTCFDHVAQGLPCKHIHAVQMSLSTGPTMEALPSSCDQGGQGDSETDFLKQHNSTDNAQYCNSFQDLRTAILHKINDLIDVVNSAIDDHTLNSIMNTVTSTITAAKTPELTNKNKSAFEVAKVDPKTLCQTRKRHFSTKGDSRRKQSKLSESNPSEEV</sequence>
<dbReference type="PANTHER" id="PTHR33936">
    <property type="entry name" value="PROTEIN CBG17840"/>
    <property type="match status" value="1"/>
</dbReference>
<comment type="caution">
    <text evidence="5">The sequence shown here is derived from an EMBL/GenBank/DDBJ whole genome shotgun (WGS) entry which is preliminary data.</text>
</comment>
<organism evidence="5 6">
    <name type="scientific">Pomacea canaliculata</name>
    <name type="common">Golden apple snail</name>
    <dbReference type="NCBI Taxonomy" id="400727"/>
    <lineage>
        <taxon>Eukaryota</taxon>
        <taxon>Metazoa</taxon>
        <taxon>Spiralia</taxon>
        <taxon>Lophotrochozoa</taxon>
        <taxon>Mollusca</taxon>
        <taxon>Gastropoda</taxon>
        <taxon>Caenogastropoda</taxon>
        <taxon>Architaenioglossa</taxon>
        <taxon>Ampullarioidea</taxon>
        <taxon>Ampullariidae</taxon>
        <taxon>Pomacea</taxon>
    </lineage>
</organism>
<keyword evidence="1" id="KW-0862">Zinc</keyword>
<feature type="signal peptide" evidence="3">
    <location>
        <begin position="1"/>
        <end position="25"/>
    </location>
</feature>
<evidence type="ECO:0000256" key="3">
    <source>
        <dbReference type="SAM" id="SignalP"/>
    </source>
</evidence>
<feature type="region of interest" description="Disordered" evidence="2">
    <location>
        <begin position="595"/>
        <end position="652"/>
    </location>
</feature>
<dbReference type="OrthoDB" id="6426693at2759"/>
<reference evidence="5 6" key="1">
    <citation type="submission" date="2018-04" db="EMBL/GenBank/DDBJ databases">
        <title>The genome of golden apple snail Pomacea canaliculata provides insight into stress tolerance and invasive adaptation.</title>
        <authorList>
            <person name="Liu C."/>
            <person name="Liu B."/>
            <person name="Ren Y."/>
            <person name="Zhang Y."/>
            <person name="Wang H."/>
            <person name="Li S."/>
            <person name="Jiang F."/>
            <person name="Yin L."/>
            <person name="Zhang G."/>
            <person name="Qian W."/>
            <person name="Fan W."/>
        </authorList>
    </citation>
    <scope>NUCLEOTIDE SEQUENCE [LARGE SCALE GENOMIC DNA]</scope>
    <source>
        <strain evidence="5">SZHN2017</strain>
        <tissue evidence="5">Muscle</tissue>
    </source>
</reference>
<evidence type="ECO:0000259" key="4">
    <source>
        <dbReference type="PROSITE" id="PS50966"/>
    </source>
</evidence>
<keyword evidence="1" id="KW-0479">Metal-binding</keyword>
<dbReference type="InterPro" id="IPR013087">
    <property type="entry name" value="Znf_C2H2_type"/>
</dbReference>
<keyword evidence="3" id="KW-0732">Signal</keyword>
<evidence type="ECO:0000313" key="5">
    <source>
        <dbReference type="EMBL" id="PVD35019.1"/>
    </source>
</evidence>
<evidence type="ECO:0000313" key="6">
    <source>
        <dbReference type="Proteomes" id="UP000245119"/>
    </source>
</evidence>
<dbReference type="InterPro" id="IPR007527">
    <property type="entry name" value="Znf_SWIM"/>
</dbReference>
<evidence type="ECO:0000256" key="1">
    <source>
        <dbReference type="PROSITE-ProRule" id="PRU00325"/>
    </source>
</evidence>
<accession>A0A2T7PNM3</accession>
<feature type="compositionally biased region" description="Polar residues" evidence="2">
    <location>
        <begin position="1051"/>
        <end position="1060"/>
    </location>
</feature>
<dbReference type="AlphaFoldDB" id="A0A2T7PNM3"/>
<protein>
    <recommendedName>
        <fullName evidence="4">SWIM-type domain-containing protein</fullName>
    </recommendedName>
</protein>
<feature type="compositionally biased region" description="Polar residues" evidence="2">
    <location>
        <begin position="595"/>
        <end position="614"/>
    </location>
</feature>
<feature type="region of interest" description="Disordered" evidence="2">
    <location>
        <begin position="1031"/>
        <end position="1060"/>
    </location>
</feature>
<feature type="compositionally biased region" description="Polar residues" evidence="2">
    <location>
        <begin position="638"/>
        <end position="649"/>
    </location>
</feature>
<dbReference type="GO" id="GO:0008270">
    <property type="term" value="F:zinc ion binding"/>
    <property type="evidence" value="ECO:0007669"/>
    <property type="project" value="UniProtKB-KW"/>
</dbReference>
<keyword evidence="6" id="KW-1185">Reference proteome</keyword>
<dbReference type="PROSITE" id="PS50966">
    <property type="entry name" value="ZF_SWIM"/>
    <property type="match status" value="1"/>
</dbReference>
<dbReference type="SMART" id="SM00355">
    <property type="entry name" value="ZnF_C2H2"/>
    <property type="match status" value="2"/>
</dbReference>
<dbReference type="PANTHER" id="PTHR33936:SF24">
    <property type="entry name" value="C2H2-TYPE DOMAIN-CONTAINING PROTEIN"/>
    <property type="match status" value="1"/>
</dbReference>
<name>A0A2T7PNM3_POMCA</name>
<dbReference type="Gene3D" id="3.30.160.60">
    <property type="entry name" value="Classic Zinc Finger"/>
    <property type="match status" value="1"/>
</dbReference>
<dbReference type="PROSITE" id="PS00028">
    <property type="entry name" value="ZINC_FINGER_C2H2_1"/>
    <property type="match status" value="1"/>
</dbReference>
<dbReference type="EMBL" id="PZQS01000003">
    <property type="protein sequence ID" value="PVD35019.1"/>
    <property type="molecule type" value="Genomic_DNA"/>
</dbReference>
<keyword evidence="1" id="KW-0863">Zinc-finger</keyword>
<gene>
    <name evidence="5" type="ORF">C0Q70_06300</name>
</gene>
<feature type="chain" id="PRO_5015545841" description="SWIM-type domain-containing protein" evidence="3">
    <location>
        <begin position="26"/>
        <end position="1060"/>
    </location>
</feature>